<dbReference type="PANTHER" id="PTHR30345:SF0">
    <property type="entry name" value="DNA DAMAGE-REPAIR_TOLERATION PROTEIN DRT102"/>
    <property type="match status" value="1"/>
</dbReference>
<dbReference type="AlphaFoldDB" id="A0A1Y2K7H5"/>
<keyword evidence="2 5" id="KW-0413">Isomerase</keyword>
<dbReference type="InterPro" id="IPR036569">
    <property type="entry name" value="RpiB_LacA_LacB_sf"/>
</dbReference>
<dbReference type="InterPro" id="IPR003500">
    <property type="entry name" value="RpiB_LacA_LacB"/>
</dbReference>
<dbReference type="EMBL" id="LVJN01000016">
    <property type="protein sequence ID" value="OSM06254.1"/>
    <property type="molecule type" value="Genomic_DNA"/>
</dbReference>
<name>A0A1Y2K7H5_9PROT</name>
<dbReference type="GO" id="GO:0005975">
    <property type="term" value="P:carbohydrate metabolic process"/>
    <property type="evidence" value="ECO:0007669"/>
    <property type="project" value="InterPro"/>
</dbReference>
<evidence type="ECO:0000313" key="5">
    <source>
        <dbReference type="EMBL" id="OSM06254.1"/>
    </source>
</evidence>
<dbReference type="PIRSF" id="PIRSF005384">
    <property type="entry name" value="RpiB_LacA_B"/>
    <property type="match status" value="1"/>
</dbReference>
<accession>A0A1Y2K7H5</accession>
<protein>
    <submittedName>
        <fullName evidence="5">Putative ribose-5-phosphate isomerase</fullName>
    </submittedName>
</protein>
<dbReference type="GO" id="GO:0016861">
    <property type="term" value="F:intramolecular oxidoreductase activity, interconverting aldoses and ketoses"/>
    <property type="evidence" value="ECO:0007669"/>
    <property type="project" value="UniProtKB-ARBA"/>
</dbReference>
<comment type="similarity">
    <text evidence="1">Belongs to the LacAB/RpiB family.</text>
</comment>
<feature type="binding site" evidence="4">
    <location>
        <position position="110"/>
    </location>
    <ligand>
        <name>D-ribulose 5-phosphate</name>
        <dbReference type="ChEBI" id="CHEBI:58121"/>
    </ligand>
</feature>
<dbReference type="Proteomes" id="UP000194003">
    <property type="component" value="Unassembled WGS sequence"/>
</dbReference>
<feature type="binding site" evidence="4">
    <location>
        <position position="147"/>
    </location>
    <ligand>
        <name>D-ribulose 5-phosphate</name>
        <dbReference type="ChEBI" id="CHEBI:58121"/>
    </ligand>
</feature>
<organism evidence="5 6">
    <name type="scientific">Magnetofaba australis IT-1</name>
    <dbReference type="NCBI Taxonomy" id="1434232"/>
    <lineage>
        <taxon>Bacteria</taxon>
        <taxon>Pseudomonadati</taxon>
        <taxon>Pseudomonadota</taxon>
        <taxon>Magnetococcia</taxon>
        <taxon>Magnetococcales</taxon>
        <taxon>Magnetococcaceae</taxon>
        <taxon>Magnetofaba</taxon>
    </lineage>
</organism>
<evidence type="ECO:0000256" key="1">
    <source>
        <dbReference type="ARBA" id="ARBA00008754"/>
    </source>
</evidence>
<feature type="binding site" evidence="4">
    <location>
        <position position="120"/>
    </location>
    <ligand>
        <name>D-ribulose 5-phosphate</name>
        <dbReference type="ChEBI" id="CHEBI:58121"/>
    </ligand>
</feature>
<dbReference type="Pfam" id="PF02502">
    <property type="entry name" value="LacAB_rpiB"/>
    <property type="match status" value="1"/>
</dbReference>
<feature type="binding site" evidence="4">
    <location>
        <position position="143"/>
    </location>
    <ligand>
        <name>D-ribulose 5-phosphate</name>
        <dbReference type="ChEBI" id="CHEBI:58121"/>
    </ligand>
</feature>
<feature type="active site" description="Proton donor" evidence="3">
    <location>
        <position position="109"/>
    </location>
</feature>
<feature type="active site" description="Proton acceptor" evidence="3">
    <location>
        <position position="76"/>
    </location>
</feature>
<dbReference type="Gene3D" id="3.40.1400.10">
    <property type="entry name" value="Sugar-phosphate isomerase, RpiB/LacA/LacB"/>
    <property type="match status" value="1"/>
</dbReference>
<keyword evidence="6" id="KW-1185">Reference proteome</keyword>
<comment type="caution">
    <text evidence="5">The sequence shown here is derived from an EMBL/GenBank/DDBJ whole genome shotgun (WGS) entry which is preliminary data.</text>
</comment>
<feature type="binding site" evidence="4">
    <location>
        <begin position="18"/>
        <end position="19"/>
    </location>
    <ligand>
        <name>D-ribulose 5-phosphate</name>
        <dbReference type="ChEBI" id="CHEBI:58121"/>
    </ligand>
</feature>
<evidence type="ECO:0000256" key="4">
    <source>
        <dbReference type="PIRSR" id="PIRSR005384-2"/>
    </source>
</evidence>
<gene>
    <name evidence="5" type="ORF">MAIT1_01240</name>
</gene>
<dbReference type="PANTHER" id="PTHR30345">
    <property type="entry name" value="RIBOSE-5-PHOSPHATE ISOMERASE B"/>
    <property type="match status" value="1"/>
</dbReference>
<reference evidence="5 6" key="1">
    <citation type="journal article" date="2016" name="BMC Genomics">
        <title>Combined genomic and structural analyses of a cultured magnetotactic bacterium reveals its niche adaptation to a dynamic environment.</title>
        <authorList>
            <person name="Araujo A.C."/>
            <person name="Morillo V."/>
            <person name="Cypriano J."/>
            <person name="Teixeira L.C."/>
            <person name="Leao P."/>
            <person name="Lyra S."/>
            <person name="Almeida L.G."/>
            <person name="Bazylinski D.A."/>
            <person name="Vasconcellos A.T."/>
            <person name="Abreu F."/>
            <person name="Lins U."/>
        </authorList>
    </citation>
    <scope>NUCLEOTIDE SEQUENCE [LARGE SCALE GENOMIC DNA]</scope>
    <source>
        <strain evidence="5 6">IT-1</strain>
    </source>
</reference>
<dbReference type="NCBIfam" id="NF004051">
    <property type="entry name" value="PRK05571.1"/>
    <property type="match status" value="1"/>
</dbReference>
<feature type="binding site" evidence="4">
    <location>
        <begin position="77"/>
        <end position="81"/>
    </location>
    <ligand>
        <name>D-ribulose 5-phosphate</name>
        <dbReference type="ChEBI" id="CHEBI:58121"/>
    </ligand>
</feature>
<dbReference type="STRING" id="1434232.MAIT1_01240"/>
<evidence type="ECO:0000256" key="2">
    <source>
        <dbReference type="ARBA" id="ARBA00023235"/>
    </source>
</evidence>
<sequence length="161" mass="17350">MRSAPRQEAAMRILVACDHGAFELKDKVLAQLQAAPGVEVVNLGVDGPDSVDYPDYAAKACQGVLNGDGERAVLLCGTGIGISIAANRYPGIRAALVHDEYGARLCRQHNDANVLVLGGRTTGPNVAEGIVRVWLETEFEGARHQRRLDKIESNAAEYLKR</sequence>
<dbReference type="SUPFAM" id="SSF89623">
    <property type="entry name" value="Ribose/Galactose isomerase RpiB/AlsB"/>
    <property type="match status" value="1"/>
</dbReference>
<evidence type="ECO:0000256" key="3">
    <source>
        <dbReference type="PIRSR" id="PIRSR005384-1"/>
    </source>
</evidence>
<dbReference type="NCBIfam" id="TIGR01120">
    <property type="entry name" value="rpiB"/>
    <property type="match status" value="1"/>
</dbReference>
<dbReference type="NCBIfam" id="TIGR00689">
    <property type="entry name" value="rpiB_lacA_lacB"/>
    <property type="match status" value="1"/>
</dbReference>
<dbReference type="InterPro" id="IPR004785">
    <property type="entry name" value="RpiB"/>
</dbReference>
<evidence type="ECO:0000313" key="6">
    <source>
        <dbReference type="Proteomes" id="UP000194003"/>
    </source>
</evidence>
<proteinExistence type="inferred from homology"/>